<organism evidence="2">
    <name type="scientific">Streptomyces sp. NBC_00003</name>
    <dbReference type="NCBI Taxonomy" id="2903608"/>
    <lineage>
        <taxon>Bacteria</taxon>
        <taxon>Bacillati</taxon>
        <taxon>Actinomycetota</taxon>
        <taxon>Actinomycetes</taxon>
        <taxon>Kitasatosporales</taxon>
        <taxon>Streptomycetaceae</taxon>
        <taxon>Streptomyces</taxon>
    </lineage>
</organism>
<gene>
    <name evidence="2" type="ORF">OG549_22600</name>
</gene>
<accession>A0AAU2V6Z0</accession>
<evidence type="ECO:0000256" key="1">
    <source>
        <dbReference type="SAM" id="MobiDB-lite"/>
    </source>
</evidence>
<proteinExistence type="predicted"/>
<evidence type="ECO:0000313" key="2">
    <source>
        <dbReference type="EMBL" id="WTW63217.1"/>
    </source>
</evidence>
<dbReference type="AlphaFoldDB" id="A0AAU2V6Z0"/>
<sequence length="180" mass="18848">MATGCTSTSEPTGSSSSSSPGQQVKAVPIKTEGLTKGSVCKITLSEAQQKTLGVWKAEPMDGKGETSCYFSMTPDTANAAGYVVSLFENEEALLGTADATGASSTKAVPVSVKTRTAARQVMFGKTWKSSLVVDIGAGRFLYVERYSPMHVVTEQDLNSQALKVAEQVLANLEGKGNQGT</sequence>
<protein>
    <recommendedName>
        <fullName evidence="3">DUF3558 domain-containing protein</fullName>
    </recommendedName>
</protein>
<feature type="compositionally biased region" description="Low complexity" evidence="1">
    <location>
        <begin position="1"/>
        <end position="21"/>
    </location>
</feature>
<evidence type="ECO:0008006" key="3">
    <source>
        <dbReference type="Google" id="ProtNLM"/>
    </source>
</evidence>
<feature type="region of interest" description="Disordered" evidence="1">
    <location>
        <begin position="1"/>
        <end position="28"/>
    </location>
</feature>
<reference evidence="2" key="1">
    <citation type="submission" date="2022-10" db="EMBL/GenBank/DDBJ databases">
        <title>The complete genomes of actinobacterial strains from the NBC collection.</title>
        <authorList>
            <person name="Joergensen T.S."/>
            <person name="Alvarez Arevalo M."/>
            <person name="Sterndorff E.B."/>
            <person name="Faurdal D."/>
            <person name="Vuksanovic O."/>
            <person name="Mourched A.-S."/>
            <person name="Charusanti P."/>
            <person name="Shaw S."/>
            <person name="Blin K."/>
            <person name="Weber T."/>
        </authorList>
    </citation>
    <scope>NUCLEOTIDE SEQUENCE</scope>
    <source>
        <strain evidence="2">NBC_00003</strain>
    </source>
</reference>
<name>A0AAU2V6Z0_9ACTN</name>
<dbReference type="EMBL" id="CP108318">
    <property type="protein sequence ID" value="WTW63217.1"/>
    <property type="molecule type" value="Genomic_DNA"/>
</dbReference>